<keyword evidence="7" id="KW-1185">Reference proteome</keyword>
<comment type="subcellular location">
    <subcellularLocation>
        <location evidence="1">Membrane</location>
        <topology evidence="1">Multi-pass membrane protein</topology>
    </subcellularLocation>
</comment>
<evidence type="ECO:0000256" key="2">
    <source>
        <dbReference type="ARBA" id="ARBA00022692"/>
    </source>
</evidence>
<evidence type="ECO:0000313" key="6">
    <source>
        <dbReference type="EMBL" id="MBA4504914.1"/>
    </source>
</evidence>
<dbReference type="Gene3D" id="1.20.1530.20">
    <property type="match status" value="1"/>
</dbReference>
<keyword evidence="3 5" id="KW-1133">Transmembrane helix</keyword>
<evidence type="ECO:0000256" key="3">
    <source>
        <dbReference type="ARBA" id="ARBA00022989"/>
    </source>
</evidence>
<feature type="transmembrane region" description="Helical" evidence="5">
    <location>
        <begin position="132"/>
        <end position="154"/>
    </location>
</feature>
<feature type="transmembrane region" description="Helical" evidence="5">
    <location>
        <begin position="6"/>
        <end position="26"/>
    </location>
</feature>
<feature type="transmembrane region" description="Helical" evidence="5">
    <location>
        <begin position="98"/>
        <end position="120"/>
    </location>
</feature>
<dbReference type="Pfam" id="PF01758">
    <property type="entry name" value="SBF"/>
    <property type="match status" value="1"/>
</dbReference>
<name>A0A838WT47_9CORY</name>
<evidence type="ECO:0000256" key="1">
    <source>
        <dbReference type="ARBA" id="ARBA00004141"/>
    </source>
</evidence>
<reference evidence="6 7" key="1">
    <citation type="submission" date="2020-07" db="EMBL/GenBank/DDBJ databases">
        <authorList>
            <person name="Khare M."/>
        </authorList>
    </citation>
    <scope>NUCLEOTIDE SEQUENCE [LARGE SCALE GENOMIC DNA]</scope>
    <source>
        <strain evidence="6 7">P8776</strain>
    </source>
</reference>
<comment type="caution">
    <text evidence="6">The sequence shown here is derived from an EMBL/GenBank/DDBJ whole genome shotgun (WGS) entry which is preliminary data.</text>
</comment>
<accession>A0A838WT47</accession>
<feature type="transmembrane region" description="Helical" evidence="5">
    <location>
        <begin position="193"/>
        <end position="214"/>
    </location>
</feature>
<evidence type="ECO:0000256" key="4">
    <source>
        <dbReference type="ARBA" id="ARBA00023136"/>
    </source>
</evidence>
<dbReference type="GO" id="GO:0016020">
    <property type="term" value="C:membrane"/>
    <property type="evidence" value="ECO:0007669"/>
    <property type="project" value="UniProtKB-SubCell"/>
</dbReference>
<keyword evidence="2 5" id="KW-0812">Transmembrane</keyword>
<dbReference type="RefSeq" id="WP_181729721.1">
    <property type="nucleotide sequence ID" value="NZ_JACEOR010000222.1"/>
</dbReference>
<dbReference type="AlphaFoldDB" id="A0A838WT47"/>
<evidence type="ECO:0000313" key="7">
    <source>
        <dbReference type="Proteomes" id="UP000580709"/>
    </source>
</evidence>
<feature type="transmembrane region" description="Helical" evidence="5">
    <location>
        <begin position="166"/>
        <end position="187"/>
    </location>
</feature>
<organism evidence="6 7">
    <name type="scientific">Corynebacterium sanguinis</name>
    <dbReference type="NCBI Taxonomy" id="2594913"/>
    <lineage>
        <taxon>Bacteria</taxon>
        <taxon>Bacillati</taxon>
        <taxon>Actinomycetota</taxon>
        <taxon>Actinomycetes</taxon>
        <taxon>Mycobacteriales</taxon>
        <taxon>Corynebacteriaceae</taxon>
        <taxon>Corynebacterium</taxon>
    </lineage>
</organism>
<feature type="transmembrane region" description="Helical" evidence="5">
    <location>
        <begin position="47"/>
        <end position="67"/>
    </location>
</feature>
<dbReference type="EMBL" id="JACEOR010000222">
    <property type="protein sequence ID" value="MBA4504914.1"/>
    <property type="molecule type" value="Genomic_DNA"/>
</dbReference>
<proteinExistence type="predicted"/>
<dbReference type="InterPro" id="IPR002657">
    <property type="entry name" value="BilAc:Na_symport/Acr3"/>
</dbReference>
<dbReference type="Proteomes" id="UP000580709">
    <property type="component" value="Unassembled WGS sequence"/>
</dbReference>
<feature type="transmembrane region" description="Helical" evidence="5">
    <location>
        <begin position="73"/>
        <end position="91"/>
    </location>
</feature>
<protein>
    <submittedName>
        <fullName evidence="6">Bile acid:sodium symporter</fullName>
    </submittedName>
</protein>
<dbReference type="InterPro" id="IPR038770">
    <property type="entry name" value="Na+/solute_symporter_sf"/>
</dbReference>
<sequence length="300" mass="32365">MFEFFQSLASTLTTLFVLTSMFNVGLTQHPARIAKHLRDWQFLTRMVVANFLVVPGVMLLFIIIAGIGAPYSAALILFACAAGAPLLIKLTQESDNDIAAGATIQMVLMVSTVGFLPFLLPRLIDGIEVDVWQIAQPLLLQMILPLALGMVCHVGVEKLAATVQPWVAKISNLALYGLLIFTIIGYLPEMADVDLWIAIIIGVVVLLIAFYMGYGTGQGNTNHAQLGALGTAQRNTAAAMITAQSFDDPLVFVTIALLNTLMMFVLLKLATRLGNDSAIAFLEPLEADMPGGITRPYAQN</sequence>
<gene>
    <name evidence="6" type="ORF">H0H28_06165</name>
</gene>
<keyword evidence="4 5" id="KW-0472">Membrane</keyword>
<evidence type="ECO:0000256" key="5">
    <source>
        <dbReference type="SAM" id="Phobius"/>
    </source>
</evidence>
<feature type="transmembrane region" description="Helical" evidence="5">
    <location>
        <begin position="250"/>
        <end position="267"/>
    </location>
</feature>